<evidence type="ECO:0000256" key="1">
    <source>
        <dbReference type="SAM" id="Phobius"/>
    </source>
</evidence>
<dbReference type="AlphaFoldDB" id="A0AA37HH63"/>
<organism evidence="4 5">
    <name type="scientific">Methylobacterium frigidaeris</name>
    <dbReference type="NCBI Taxonomy" id="2038277"/>
    <lineage>
        <taxon>Bacteria</taxon>
        <taxon>Pseudomonadati</taxon>
        <taxon>Pseudomonadota</taxon>
        <taxon>Alphaproteobacteria</taxon>
        <taxon>Hyphomicrobiales</taxon>
        <taxon>Methylobacteriaceae</taxon>
        <taxon>Methylobacterium</taxon>
    </lineage>
</organism>
<dbReference type="RefSeq" id="WP_238193075.1">
    <property type="nucleotide sequence ID" value="NZ_BPQJ01000045.1"/>
</dbReference>
<reference evidence="4" key="1">
    <citation type="journal article" date="2016" name="Front. Microbiol.">
        <title>Genome Sequence of the Piezophilic, Mesophilic Sulfate-Reducing Bacterium Desulfovibrio indicus J2T.</title>
        <authorList>
            <person name="Cao J."/>
            <person name="Maignien L."/>
            <person name="Shao Z."/>
            <person name="Alain K."/>
            <person name="Jebbar M."/>
        </authorList>
    </citation>
    <scope>NUCLEOTIDE SEQUENCE</scope>
    <source>
        <strain evidence="4">JCM 32048</strain>
    </source>
</reference>
<keyword evidence="1" id="KW-1133">Transmembrane helix</keyword>
<keyword evidence="1" id="KW-0472">Membrane</keyword>
<keyword evidence="2" id="KW-0732">Signal</keyword>
<dbReference type="EMBL" id="BPQJ01000045">
    <property type="protein sequence ID" value="GJD65698.1"/>
    <property type="molecule type" value="Genomic_DNA"/>
</dbReference>
<feature type="domain" description="DUF7939" evidence="3">
    <location>
        <begin position="321"/>
        <end position="388"/>
    </location>
</feature>
<dbReference type="InterPro" id="IPR025738">
    <property type="entry name" value="BatD"/>
</dbReference>
<evidence type="ECO:0000313" key="4">
    <source>
        <dbReference type="EMBL" id="GJD65698.1"/>
    </source>
</evidence>
<evidence type="ECO:0000259" key="3">
    <source>
        <dbReference type="Pfam" id="PF25607"/>
    </source>
</evidence>
<feature type="transmembrane region" description="Helical" evidence="1">
    <location>
        <begin position="284"/>
        <end position="302"/>
    </location>
</feature>
<gene>
    <name evidence="4" type="ORF">MPEAHAMD_5893</name>
</gene>
<keyword evidence="1" id="KW-0812">Transmembrane</keyword>
<dbReference type="Proteomes" id="UP001055286">
    <property type="component" value="Unassembled WGS sequence"/>
</dbReference>
<sequence length="441" mass="47644">MTRLGLLLLSAVVACPLAMAEEAGGVVVRQGVRPASAVVGQRVSVFVDVLFPGEMPVPPQVRLPEVPGAQVFRFESQATVLEDRVNGSPYAGQRFEFALFPRRGGTLSVPPAEVILLDRQREAAGILSGQAAALAVRVPPGLDASRPVVATTRLSLDQRWEPSPPGGIAAGGALRRIIIREAEDVPALAMQDLRGPMPEGVRAYSDPPDADDRSHRDTLIGRRLDRITYVFETAGEFRLPALRQPWWDLGAQTLRQAEAPGASVHVQARPPDARAPVLERAGRLTWFAYPLVLVTLAALLWAGRRTSKAILAWRRAQRRSERAAFRRLRRACRGPHPRPAYAALHRWRSRLGETIGASRMPDAAIDAAAGRLSAVLFGGASPTSWTSADAGRLGARLGELREAALAAAAPTGDATRLPPLNPAVRSSVPPRMIREPMRRLP</sequence>
<feature type="chain" id="PRO_5041372654" description="DUF7939 domain-containing protein" evidence="2">
    <location>
        <begin position="21"/>
        <end position="441"/>
    </location>
</feature>
<proteinExistence type="predicted"/>
<dbReference type="Pfam" id="PF25607">
    <property type="entry name" value="DUF7939"/>
    <property type="match status" value="1"/>
</dbReference>
<evidence type="ECO:0000313" key="5">
    <source>
        <dbReference type="Proteomes" id="UP001055286"/>
    </source>
</evidence>
<comment type="caution">
    <text evidence="4">The sequence shown here is derived from an EMBL/GenBank/DDBJ whole genome shotgun (WGS) entry which is preliminary data.</text>
</comment>
<dbReference type="PANTHER" id="PTHR40940:SF1">
    <property type="entry name" value="PROTEIN BATD"/>
    <property type="match status" value="1"/>
</dbReference>
<keyword evidence="5" id="KW-1185">Reference proteome</keyword>
<dbReference type="InterPro" id="IPR057699">
    <property type="entry name" value="DUF7939"/>
</dbReference>
<dbReference type="PANTHER" id="PTHR40940">
    <property type="entry name" value="PROTEIN BATD-RELATED"/>
    <property type="match status" value="1"/>
</dbReference>
<protein>
    <recommendedName>
        <fullName evidence="3">DUF7939 domain-containing protein</fullName>
    </recommendedName>
</protein>
<reference evidence="4" key="2">
    <citation type="submission" date="2021-08" db="EMBL/GenBank/DDBJ databases">
        <authorList>
            <person name="Tani A."/>
            <person name="Ola A."/>
            <person name="Ogura Y."/>
            <person name="Katsura K."/>
            <person name="Hayashi T."/>
        </authorList>
    </citation>
    <scope>NUCLEOTIDE SEQUENCE</scope>
    <source>
        <strain evidence="4">JCM 32048</strain>
    </source>
</reference>
<accession>A0AA37HH63</accession>
<dbReference type="PROSITE" id="PS51257">
    <property type="entry name" value="PROKAR_LIPOPROTEIN"/>
    <property type="match status" value="1"/>
</dbReference>
<feature type="signal peptide" evidence="2">
    <location>
        <begin position="1"/>
        <end position="20"/>
    </location>
</feature>
<name>A0AA37HH63_9HYPH</name>
<evidence type="ECO:0000256" key="2">
    <source>
        <dbReference type="SAM" id="SignalP"/>
    </source>
</evidence>